<evidence type="ECO:0008006" key="3">
    <source>
        <dbReference type="Google" id="ProtNLM"/>
    </source>
</evidence>
<organism evidence="1 2">
    <name type="scientific">Parabacteroides chinchillae</name>
    <dbReference type="NCBI Taxonomy" id="871327"/>
    <lineage>
        <taxon>Bacteria</taxon>
        <taxon>Pseudomonadati</taxon>
        <taxon>Bacteroidota</taxon>
        <taxon>Bacteroidia</taxon>
        <taxon>Bacteroidales</taxon>
        <taxon>Tannerellaceae</taxon>
        <taxon>Parabacteroides</taxon>
    </lineage>
</organism>
<dbReference type="Gene3D" id="2.60.120.1390">
    <property type="match status" value="1"/>
</dbReference>
<dbReference type="Pfam" id="PF11175">
    <property type="entry name" value="DUF2961"/>
    <property type="match status" value="1"/>
</dbReference>
<dbReference type="AlphaFoldDB" id="A0A8G2F321"/>
<dbReference type="Proteomes" id="UP000236725">
    <property type="component" value="Unassembled WGS sequence"/>
</dbReference>
<keyword evidence="2" id="KW-1185">Reference proteome</keyword>
<accession>A0A8G2F321</accession>
<protein>
    <recommendedName>
        <fullName evidence="3">DUF2961 domain-containing protein</fullName>
    </recommendedName>
</protein>
<gene>
    <name evidence="1" type="ORF">SAMN05444001_101124</name>
</gene>
<proteinExistence type="predicted"/>
<name>A0A8G2F321_9BACT</name>
<sequence length="85" mass="10233">MHQVIRPDGLYRAVTAFGLYRWHILDPVRFDKDLKVTIQDLGWRHDFRYNNQKSDISSTSFWYQTEPHAKFPALPSKDDLEIPRW</sequence>
<evidence type="ECO:0000313" key="1">
    <source>
        <dbReference type="EMBL" id="SEF42296.1"/>
    </source>
</evidence>
<dbReference type="InterPro" id="IPR021345">
    <property type="entry name" value="DUF2961"/>
</dbReference>
<dbReference type="EMBL" id="FNVS01000001">
    <property type="protein sequence ID" value="SEF42296.1"/>
    <property type="molecule type" value="Genomic_DNA"/>
</dbReference>
<reference evidence="1 2" key="1">
    <citation type="submission" date="2016-10" db="EMBL/GenBank/DDBJ databases">
        <authorList>
            <person name="Varghese N."/>
            <person name="Submissions S."/>
        </authorList>
    </citation>
    <scope>NUCLEOTIDE SEQUENCE [LARGE SCALE GENOMIC DNA]</scope>
    <source>
        <strain evidence="1 2">DSM 29073</strain>
    </source>
</reference>
<comment type="caution">
    <text evidence="1">The sequence shown here is derived from an EMBL/GenBank/DDBJ whole genome shotgun (WGS) entry which is preliminary data.</text>
</comment>
<evidence type="ECO:0000313" key="2">
    <source>
        <dbReference type="Proteomes" id="UP000236725"/>
    </source>
</evidence>